<reference evidence="1" key="1">
    <citation type="submission" date="2020-04" db="EMBL/GenBank/DDBJ databases">
        <authorList>
            <person name="Chiriac C."/>
            <person name="Salcher M."/>
            <person name="Ghai R."/>
            <person name="Kavagutti S V."/>
        </authorList>
    </citation>
    <scope>NUCLEOTIDE SEQUENCE</scope>
</reference>
<evidence type="ECO:0000313" key="1">
    <source>
        <dbReference type="EMBL" id="CAB4128482.1"/>
    </source>
</evidence>
<sequence length="93" mass="9651">MTAPLSSQFKPPALAPSARSVGKSFMANKPSAYVAGSGEEVYEGPQAGPSYQTANRSSNSWVIPTKDLHPGKVQSISKYTGSSIYGGKLGGDD</sequence>
<gene>
    <name evidence="1" type="ORF">UFOVP111_36</name>
</gene>
<dbReference type="EMBL" id="LR796226">
    <property type="protein sequence ID" value="CAB4128482.1"/>
    <property type="molecule type" value="Genomic_DNA"/>
</dbReference>
<accession>A0A6J5L4F4</accession>
<name>A0A6J5L4F4_9CAUD</name>
<organism evidence="1">
    <name type="scientific">uncultured Caudovirales phage</name>
    <dbReference type="NCBI Taxonomy" id="2100421"/>
    <lineage>
        <taxon>Viruses</taxon>
        <taxon>Duplodnaviria</taxon>
        <taxon>Heunggongvirae</taxon>
        <taxon>Uroviricota</taxon>
        <taxon>Caudoviricetes</taxon>
        <taxon>Peduoviridae</taxon>
        <taxon>Maltschvirus</taxon>
        <taxon>Maltschvirus maltsch</taxon>
    </lineage>
</organism>
<protein>
    <submittedName>
        <fullName evidence="1">Uncharacterized protein</fullName>
    </submittedName>
</protein>
<proteinExistence type="predicted"/>